<evidence type="ECO:0008006" key="2">
    <source>
        <dbReference type="Google" id="ProtNLM"/>
    </source>
</evidence>
<dbReference type="AlphaFoldDB" id="T1C2Q4"/>
<accession>T1C2Q4</accession>
<dbReference type="Gene3D" id="3.40.50.720">
    <property type="entry name" value="NAD(P)-binding Rossmann-like Domain"/>
    <property type="match status" value="1"/>
</dbReference>
<dbReference type="EMBL" id="AUZY01004987">
    <property type="protein sequence ID" value="EQD60415.1"/>
    <property type="molecule type" value="Genomic_DNA"/>
</dbReference>
<sequence length="49" mass="5279">MEHLTTLVANGTLKPVIDSVLPLDRAAEAHKRLETGGVRGKIVLEVTKT</sequence>
<name>T1C2Q4_9ZZZZ</name>
<comment type="caution">
    <text evidence="1">The sequence shown here is derived from an EMBL/GenBank/DDBJ whole genome shotgun (WGS) entry which is preliminary data.</text>
</comment>
<reference evidence="1" key="1">
    <citation type="submission" date="2013-08" db="EMBL/GenBank/DDBJ databases">
        <authorList>
            <person name="Mendez C."/>
            <person name="Richter M."/>
            <person name="Ferrer M."/>
            <person name="Sanchez J."/>
        </authorList>
    </citation>
    <scope>NUCLEOTIDE SEQUENCE</scope>
</reference>
<protein>
    <recommendedName>
        <fullName evidence="2">Zinc-binding dehydrogenase</fullName>
    </recommendedName>
</protein>
<reference evidence="1" key="2">
    <citation type="journal article" date="2014" name="ISME J.">
        <title>Microbial stratification in low pH oxic and suboxic macroscopic growths along an acid mine drainage.</title>
        <authorList>
            <person name="Mendez-Garcia C."/>
            <person name="Mesa V."/>
            <person name="Sprenger R.R."/>
            <person name="Richter M."/>
            <person name="Diez M.S."/>
            <person name="Solano J."/>
            <person name="Bargiela R."/>
            <person name="Golyshina O.V."/>
            <person name="Manteca A."/>
            <person name="Ramos J.L."/>
            <person name="Gallego J.R."/>
            <person name="Llorente I."/>
            <person name="Martins Dos Santos V.A."/>
            <person name="Jensen O.N."/>
            <person name="Pelaez A.I."/>
            <person name="Sanchez J."/>
            <person name="Ferrer M."/>
        </authorList>
    </citation>
    <scope>NUCLEOTIDE SEQUENCE</scope>
</reference>
<gene>
    <name evidence="1" type="ORF">B1B_07799</name>
</gene>
<evidence type="ECO:0000313" key="1">
    <source>
        <dbReference type="EMBL" id="EQD60415.1"/>
    </source>
</evidence>
<dbReference type="Gene3D" id="3.90.180.10">
    <property type="entry name" value="Medium-chain alcohol dehydrogenases, catalytic domain"/>
    <property type="match status" value="1"/>
</dbReference>
<proteinExistence type="predicted"/>
<dbReference type="Pfam" id="PF13602">
    <property type="entry name" value="ADH_zinc_N_2"/>
    <property type="match status" value="1"/>
</dbReference>
<organism evidence="1">
    <name type="scientific">mine drainage metagenome</name>
    <dbReference type="NCBI Taxonomy" id="410659"/>
    <lineage>
        <taxon>unclassified sequences</taxon>
        <taxon>metagenomes</taxon>
        <taxon>ecological metagenomes</taxon>
    </lineage>
</organism>